<gene>
    <name evidence="2" type="ORF">ACFFJP_03585</name>
</gene>
<evidence type="ECO:0000313" key="3">
    <source>
        <dbReference type="Proteomes" id="UP001589813"/>
    </source>
</evidence>
<dbReference type="InterPro" id="IPR040704">
    <property type="entry name" value="HEPN_AbiU2"/>
</dbReference>
<sequence length="222" mass="26591">MYIEYQEHFSNEVYQATACYVIWKNLQNEPANDEDLLKAINVTPVSWIFIRHSMMVSLIMALGRIFDTDGDAVSVDDLIKSCITDINLFSKERLRERKSKAYNASEWIEDYMENAYEPTCEDFQRMKPHIRHFREIYNTYYKPLRHKIFAHADKQYHSKTDELWLATKNANMEDMLNFLEDLNFAIREAYLNGRKPELINRKFDEQWFAKDIKHLLDRVKNA</sequence>
<evidence type="ECO:0000259" key="1">
    <source>
        <dbReference type="Pfam" id="PF18734"/>
    </source>
</evidence>
<evidence type="ECO:0000313" key="2">
    <source>
        <dbReference type="EMBL" id="MFC0047372.1"/>
    </source>
</evidence>
<dbReference type="Pfam" id="PF18734">
    <property type="entry name" value="HEPN_AbiU2"/>
    <property type="match status" value="1"/>
</dbReference>
<comment type="caution">
    <text evidence="2">The sequence shown here is derived from an EMBL/GenBank/DDBJ whole genome shotgun (WGS) entry which is preliminary data.</text>
</comment>
<protein>
    <recommendedName>
        <fullName evidence="1">HEPN AbiU2-like domain-containing protein</fullName>
    </recommendedName>
</protein>
<dbReference type="EMBL" id="JBHLXP010000001">
    <property type="protein sequence ID" value="MFC0047372.1"/>
    <property type="molecule type" value="Genomic_DNA"/>
</dbReference>
<name>A0ABV6B932_9GAMM</name>
<keyword evidence="3" id="KW-1185">Reference proteome</keyword>
<feature type="domain" description="HEPN AbiU2-like" evidence="1">
    <location>
        <begin position="4"/>
        <end position="182"/>
    </location>
</feature>
<accession>A0ABV6B932</accession>
<organism evidence="2 3">
    <name type="scientific">Rheinheimera tilapiae</name>
    <dbReference type="NCBI Taxonomy" id="875043"/>
    <lineage>
        <taxon>Bacteria</taxon>
        <taxon>Pseudomonadati</taxon>
        <taxon>Pseudomonadota</taxon>
        <taxon>Gammaproteobacteria</taxon>
        <taxon>Chromatiales</taxon>
        <taxon>Chromatiaceae</taxon>
        <taxon>Rheinheimera</taxon>
    </lineage>
</organism>
<reference evidence="2 3" key="1">
    <citation type="submission" date="2024-09" db="EMBL/GenBank/DDBJ databases">
        <authorList>
            <person name="Sun Q."/>
            <person name="Mori K."/>
        </authorList>
    </citation>
    <scope>NUCLEOTIDE SEQUENCE [LARGE SCALE GENOMIC DNA]</scope>
    <source>
        <strain evidence="2 3">KCTC 23315</strain>
    </source>
</reference>
<dbReference type="RefSeq" id="WP_377240603.1">
    <property type="nucleotide sequence ID" value="NZ_JBHLXP010000001.1"/>
</dbReference>
<dbReference type="Proteomes" id="UP001589813">
    <property type="component" value="Unassembled WGS sequence"/>
</dbReference>
<proteinExistence type="predicted"/>